<organism evidence="3 5">
    <name type="scientific">Streptomyces griseochromogenes</name>
    <dbReference type="NCBI Taxonomy" id="68214"/>
    <lineage>
        <taxon>Bacteria</taxon>
        <taxon>Bacillati</taxon>
        <taxon>Actinomycetota</taxon>
        <taxon>Actinomycetes</taxon>
        <taxon>Kitasatosporales</taxon>
        <taxon>Streptomycetaceae</taxon>
        <taxon>Streptomyces</taxon>
    </lineage>
</organism>
<dbReference type="Proteomes" id="UP000092659">
    <property type="component" value="Chromosome"/>
</dbReference>
<accession>A0A1B1B0H4</accession>
<evidence type="ECO:0000313" key="6">
    <source>
        <dbReference type="Proteomes" id="UP001519309"/>
    </source>
</evidence>
<dbReference type="PANTHER" id="PTHR35526:SF3">
    <property type="entry name" value="ANTI-SIGMA-F FACTOR RSBW"/>
    <property type="match status" value="1"/>
</dbReference>
<evidence type="ECO:0000256" key="1">
    <source>
        <dbReference type="ARBA" id="ARBA00022527"/>
    </source>
</evidence>
<evidence type="ECO:0000313" key="3">
    <source>
        <dbReference type="EMBL" id="ANP52262.1"/>
    </source>
</evidence>
<sequence length="166" mass="17686">MYCSQLPDHVGAVDATATWHLPAHDTSAGVARRHVRSFVRGRQCAAPAEDCTLIASELVANAIHHGAGPVWLTLRHLVHDDGSEALQLLVGDHGTGRGPITPVRDPAGGALRTSGRGLTIVDALSTAWGSTRIADGHVVWATVRLESRPDARGRATRHRRGLARRA</sequence>
<dbReference type="Gene3D" id="3.30.565.10">
    <property type="entry name" value="Histidine kinase-like ATPase, C-terminal domain"/>
    <property type="match status" value="1"/>
</dbReference>
<dbReference type="Proteomes" id="UP001519309">
    <property type="component" value="Unassembled WGS sequence"/>
</dbReference>
<evidence type="ECO:0000259" key="2">
    <source>
        <dbReference type="Pfam" id="PF13581"/>
    </source>
</evidence>
<dbReference type="RefSeq" id="WP_067308071.1">
    <property type="nucleotide sequence ID" value="NZ_CP016279.1"/>
</dbReference>
<name>A0A1B1B0H4_9ACTN</name>
<evidence type="ECO:0000313" key="5">
    <source>
        <dbReference type="Proteomes" id="UP000092659"/>
    </source>
</evidence>
<dbReference type="InterPro" id="IPR050267">
    <property type="entry name" value="Anti-sigma-factor_SerPK"/>
</dbReference>
<keyword evidence="1" id="KW-0418">Kinase</keyword>
<dbReference type="GO" id="GO:0004674">
    <property type="term" value="F:protein serine/threonine kinase activity"/>
    <property type="evidence" value="ECO:0007669"/>
    <property type="project" value="UniProtKB-KW"/>
</dbReference>
<keyword evidence="6" id="KW-1185">Reference proteome</keyword>
<protein>
    <submittedName>
        <fullName evidence="4">Anti-sigma regulatory factor (Ser/Thr protein kinase)</fullName>
    </submittedName>
</protein>
<dbReference type="SUPFAM" id="SSF55874">
    <property type="entry name" value="ATPase domain of HSP90 chaperone/DNA topoisomerase II/histidine kinase"/>
    <property type="match status" value="1"/>
</dbReference>
<evidence type="ECO:0000313" key="4">
    <source>
        <dbReference type="EMBL" id="MBP2055631.1"/>
    </source>
</evidence>
<dbReference type="Pfam" id="PF13581">
    <property type="entry name" value="HATPase_c_2"/>
    <property type="match status" value="1"/>
</dbReference>
<dbReference type="KEGG" id="sgs:AVL59_24335"/>
<dbReference type="PANTHER" id="PTHR35526">
    <property type="entry name" value="ANTI-SIGMA-F FACTOR RSBW-RELATED"/>
    <property type="match status" value="1"/>
</dbReference>
<keyword evidence="1" id="KW-0808">Transferase</keyword>
<reference evidence="4 6" key="2">
    <citation type="submission" date="2021-03" db="EMBL/GenBank/DDBJ databases">
        <title>Genomic Encyclopedia of Type Strains, Phase IV (KMG-IV): sequencing the most valuable type-strain genomes for metagenomic binning, comparative biology and taxonomic classification.</title>
        <authorList>
            <person name="Goeker M."/>
        </authorList>
    </citation>
    <scope>NUCLEOTIDE SEQUENCE [LARGE SCALE GENOMIC DNA]</scope>
    <source>
        <strain evidence="4 6">DSM 40499</strain>
    </source>
</reference>
<reference evidence="3 5" key="1">
    <citation type="submission" date="2016-06" db="EMBL/GenBank/DDBJ databases">
        <title>Complete genome sequence of Streptomyces griseochromogenes ATCC 14511, the Blasticidin S producer.</title>
        <authorList>
            <person name="Wu L."/>
        </authorList>
    </citation>
    <scope>NUCLEOTIDE SEQUENCE [LARGE SCALE GENOMIC DNA]</scope>
    <source>
        <strain evidence="3 5">ATCC 14511</strain>
    </source>
</reference>
<dbReference type="EMBL" id="CP016279">
    <property type="protein sequence ID" value="ANP52262.1"/>
    <property type="molecule type" value="Genomic_DNA"/>
</dbReference>
<dbReference type="EMBL" id="JAGGLP010000032">
    <property type="protein sequence ID" value="MBP2055631.1"/>
    <property type="molecule type" value="Genomic_DNA"/>
</dbReference>
<feature type="domain" description="Histidine kinase/HSP90-like ATPase" evidence="2">
    <location>
        <begin position="22"/>
        <end position="142"/>
    </location>
</feature>
<dbReference type="STRING" id="68214.AVL59_24335"/>
<dbReference type="CDD" id="cd16936">
    <property type="entry name" value="HATPase_RsbW-like"/>
    <property type="match status" value="1"/>
</dbReference>
<gene>
    <name evidence="3" type="ORF">AVL59_24335</name>
    <name evidence="4" type="ORF">J2Z21_008647</name>
</gene>
<keyword evidence="1" id="KW-0723">Serine/threonine-protein kinase</keyword>
<dbReference type="InterPro" id="IPR036890">
    <property type="entry name" value="HATPase_C_sf"/>
</dbReference>
<dbReference type="AlphaFoldDB" id="A0A1B1B0H4"/>
<dbReference type="OrthoDB" id="4166172at2"/>
<dbReference type="InterPro" id="IPR003594">
    <property type="entry name" value="HATPase_dom"/>
</dbReference>
<proteinExistence type="predicted"/>